<evidence type="ECO:0000259" key="1">
    <source>
        <dbReference type="Pfam" id="PF02900"/>
    </source>
</evidence>
<accession>A0A1F6LNA7</accession>
<organism evidence="2 3">
    <name type="scientific">Candidatus Magasanikbacteria bacterium RIFCSPHIGHO2_01_FULL_50_8</name>
    <dbReference type="NCBI Taxonomy" id="1798674"/>
    <lineage>
        <taxon>Bacteria</taxon>
        <taxon>Candidatus Magasanikiibacteriota</taxon>
    </lineage>
</organism>
<dbReference type="AlphaFoldDB" id="A0A1F6LNA7"/>
<dbReference type="Gene3D" id="3.40.830.10">
    <property type="entry name" value="LigB-like"/>
    <property type="match status" value="1"/>
</dbReference>
<gene>
    <name evidence="2" type="ORF">A2848_00710</name>
</gene>
<dbReference type="EMBL" id="MFPV01000050">
    <property type="protein sequence ID" value="OGH60870.1"/>
    <property type="molecule type" value="Genomic_DNA"/>
</dbReference>
<feature type="domain" description="Extradiol ring-cleavage dioxygenase class III enzyme subunit B" evidence="1">
    <location>
        <begin position="6"/>
        <end position="176"/>
    </location>
</feature>
<reference evidence="2 3" key="1">
    <citation type="journal article" date="2016" name="Nat. Commun.">
        <title>Thousands of microbial genomes shed light on interconnected biogeochemical processes in an aquifer system.</title>
        <authorList>
            <person name="Anantharaman K."/>
            <person name="Brown C.T."/>
            <person name="Hug L.A."/>
            <person name="Sharon I."/>
            <person name="Castelle C.J."/>
            <person name="Probst A.J."/>
            <person name="Thomas B.C."/>
            <person name="Singh A."/>
            <person name="Wilkins M.J."/>
            <person name="Karaoz U."/>
            <person name="Brodie E.L."/>
            <person name="Williams K.H."/>
            <person name="Hubbard S.S."/>
            <person name="Banfield J.F."/>
        </authorList>
    </citation>
    <scope>NUCLEOTIDE SEQUENCE [LARGE SCALE GENOMIC DNA]</scope>
</reference>
<sequence length="244" mass="26261">MLCFTAVIPHDTDLLHESAAENQLTRRGIAVVGGELMASKPDVILILSSHAENFSDQYTLFFNTLFSAGAALKKFGVISNAMRPAAVCFLAKLQSFARAHALPLRSVQTTALDVGSAVALRLLKIPDTLPTAVIGSSSARSILDHMETGYSLKDFIQNFPQRVAVIVTGESEHNTDAEPPLATLLARRSVSALIALADRQVRDCVSHPLALCYGLLRGFPLVTRIHADEHNTRSALVTATLFSA</sequence>
<evidence type="ECO:0000313" key="3">
    <source>
        <dbReference type="Proteomes" id="UP000176329"/>
    </source>
</evidence>
<evidence type="ECO:0000313" key="2">
    <source>
        <dbReference type="EMBL" id="OGH60870.1"/>
    </source>
</evidence>
<dbReference type="GO" id="GO:0008198">
    <property type="term" value="F:ferrous iron binding"/>
    <property type="evidence" value="ECO:0007669"/>
    <property type="project" value="InterPro"/>
</dbReference>
<dbReference type="SUPFAM" id="SSF53213">
    <property type="entry name" value="LigB-like"/>
    <property type="match status" value="1"/>
</dbReference>
<protein>
    <recommendedName>
        <fullName evidence="1">Extradiol ring-cleavage dioxygenase class III enzyme subunit B domain-containing protein</fullName>
    </recommendedName>
</protein>
<dbReference type="GO" id="GO:0016702">
    <property type="term" value="F:oxidoreductase activity, acting on single donors with incorporation of molecular oxygen, incorporation of two atoms of oxygen"/>
    <property type="evidence" value="ECO:0007669"/>
    <property type="project" value="UniProtKB-ARBA"/>
</dbReference>
<comment type="caution">
    <text evidence="2">The sequence shown here is derived from an EMBL/GenBank/DDBJ whole genome shotgun (WGS) entry which is preliminary data.</text>
</comment>
<dbReference type="Pfam" id="PF02900">
    <property type="entry name" value="LigB"/>
    <property type="match status" value="1"/>
</dbReference>
<name>A0A1F6LNA7_9BACT</name>
<proteinExistence type="predicted"/>
<dbReference type="InterPro" id="IPR004183">
    <property type="entry name" value="Xdiol_dOase_suB"/>
</dbReference>
<dbReference type="Proteomes" id="UP000176329">
    <property type="component" value="Unassembled WGS sequence"/>
</dbReference>